<dbReference type="Proteomes" id="UP000306740">
    <property type="component" value="Unassembled WGS sequence"/>
</dbReference>
<name>A0A5C4MJP3_9ACTN</name>
<proteinExistence type="predicted"/>
<gene>
    <name evidence="1" type="ORF">FHE65_14315</name>
</gene>
<organism evidence="1 2">
    <name type="scientific">Mumia zhuanghuii</name>
    <dbReference type="NCBI Taxonomy" id="2585211"/>
    <lineage>
        <taxon>Bacteria</taxon>
        <taxon>Bacillati</taxon>
        <taxon>Actinomycetota</taxon>
        <taxon>Actinomycetes</taxon>
        <taxon>Propionibacteriales</taxon>
        <taxon>Nocardioidaceae</taxon>
        <taxon>Mumia</taxon>
    </lineage>
</organism>
<accession>A0A5C4MJP3</accession>
<evidence type="ECO:0000313" key="1">
    <source>
        <dbReference type="EMBL" id="TNC45926.1"/>
    </source>
</evidence>
<reference evidence="1 2" key="1">
    <citation type="submission" date="2019-05" db="EMBL/GenBank/DDBJ databases">
        <title>Mumia sp. nov., isolated from the intestinal contents of plateau pika (Ochotona curzoniae) in the Qinghai-Tibet plateau of China.</title>
        <authorList>
            <person name="Tian Z."/>
        </authorList>
    </citation>
    <scope>NUCLEOTIDE SEQUENCE [LARGE SCALE GENOMIC DNA]</scope>
    <source>
        <strain evidence="2">527</strain>
    </source>
</reference>
<comment type="caution">
    <text evidence="1">The sequence shown here is derived from an EMBL/GenBank/DDBJ whole genome shotgun (WGS) entry which is preliminary data.</text>
</comment>
<dbReference type="AlphaFoldDB" id="A0A5C4MJP3"/>
<evidence type="ECO:0000313" key="2">
    <source>
        <dbReference type="Proteomes" id="UP000306740"/>
    </source>
</evidence>
<protein>
    <submittedName>
        <fullName evidence="1">Uncharacterized protein</fullName>
    </submittedName>
</protein>
<sequence length="482" mass="50921">MDFPSVDGRRPSTPTVRGVLADATRDVDPRLADAVDASSSWRSDYVGLVRQVTSVSAQTPKAALAMAQAGLRAVHERMVVTGTTSGTATGEVPLRDWDGAGEPFASETVRGTAPRVPELRVPYRGRSLTGGALRDQLARWQSDGIVEPSFVEAVGEVVDHPEWLAVGGRTVALLGAGAEMSPLGPLCAWGADVLAVDVPATPVWERVRGIAEDGAGTVTYPVENGVPGADLVGRTGDVLAWLRQVREARGGGLVVGMHAYADGGAHVRVTAAVDAMLSRLTDEDATTALAYLATPTDAFVVPSEVVEASTAAYEGRGAVRLVQAPLRVVSRGRLFLPNYETALPDGSGVADILVPQQGPNYAMAKRIQRWRGIVAEDAGQPVSFNVAPATWTRSVTKNRLLAAAYAGAHRFGVEIFAPDTTRTLMAALLVRDLHRPVPVREHPEQLFADGAAHGGLWRVAYEPRSALGVAAVSGLPSTLRHR</sequence>
<dbReference type="OrthoDB" id="1917183at2"/>
<dbReference type="EMBL" id="VDFR01000065">
    <property type="protein sequence ID" value="TNC45926.1"/>
    <property type="molecule type" value="Genomic_DNA"/>
</dbReference>